<protein>
    <submittedName>
        <fullName evidence="1">Uncharacterized protein</fullName>
    </submittedName>
</protein>
<keyword evidence="2" id="KW-1185">Reference proteome</keyword>
<reference evidence="1 2" key="1">
    <citation type="submission" date="2023-02" db="EMBL/GenBank/DDBJ databases">
        <title>LHISI_Scaffold_Assembly.</title>
        <authorList>
            <person name="Stuart O.P."/>
            <person name="Cleave R."/>
            <person name="Magrath M.J.L."/>
            <person name="Mikheyev A.S."/>
        </authorList>
    </citation>
    <scope>NUCLEOTIDE SEQUENCE [LARGE SCALE GENOMIC DNA]</scope>
    <source>
        <strain evidence="1">Daus_M_001</strain>
        <tissue evidence="1">Leg muscle</tissue>
    </source>
</reference>
<dbReference type="EMBL" id="JARBHB010000011">
    <property type="protein sequence ID" value="KAJ8872297.1"/>
    <property type="molecule type" value="Genomic_DNA"/>
</dbReference>
<dbReference type="PANTHER" id="PTHR46601:SF1">
    <property type="entry name" value="ADF-H DOMAIN-CONTAINING PROTEIN"/>
    <property type="match status" value="1"/>
</dbReference>
<comment type="caution">
    <text evidence="1">The sequence shown here is derived from an EMBL/GenBank/DDBJ whole genome shotgun (WGS) entry which is preliminary data.</text>
</comment>
<dbReference type="PANTHER" id="PTHR46601">
    <property type="entry name" value="ULP_PROTEASE DOMAIN-CONTAINING PROTEIN"/>
    <property type="match status" value="1"/>
</dbReference>
<evidence type="ECO:0000313" key="1">
    <source>
        <dbReference type="EMBL" id="KAJ8872297.1"/>
    </source>
</evidence>
<evidence type="ECO:0000313" key="2">
    <source>
        <dbReference type="Proteomes" id="UP001159363"/>
    </source>
</evidence>
<proteinExistence type="predicted"/>
<organism evidence="1 2">
    <name type="scientific">Dryococelus australis</name>
    <dbReference type="NCBI Taxonomy" id="614101"/>
    <lineage>
        <taxon>Eukaryota</taxon>
        <taxon>Metazoa</taxon>
        <taxon>Ecdysozoa</taxon>
        <taxon>Arthropoda</taxon>
        <taxon>Hexapoda</taxon>
        <taxon>Insecta</taxon>
        <taxon>Pterygota</taxon>
        <taxon>Neoptera</taxon>
        <taxon>Polyneoptera</taxon>
        <taxon>Phasmatodea</taxon>
        <taxon>Verophasmatodea</taxon>
        <taxon>Anareolatae</taxon>
        <taxon>Phasmatidae</taxon>
        <taxon>Eurycanthinae</taxon>
        <taxon>Dryococelus</taxon>
    </lineage>
</organism>
<name>A0ABQ9GJV2_9NEOP</name>
<gene>
    <name evidence="1" type="ORF">PR048_025901</name>
</gene>
<accession>A0ABQ9GJV2</accession>
<sequence length="245" mass="27314">MGFSKFCELGPKWCIGVGSAGMHAIRNQALPTEEFIQEAVTKIWNLSYHYIAKHQNFAENYSFVDSPLRKQIRTPSIHSWSIFAKIKKCSSQISALLATNFLNLCHHGKSPCDGTGGTTKQLAARESLQRPLEKQVLTHTDLGGDITGVLAADLQPGQYVACIYDEWWIGNVCKVSIEQKDVLLSFMHPHGAAHSFHCPPRSDTCWVPEQHIINVIPAPSATSGRQYCLPETMQCQISESSRKFK</sequence>
<dbReference type="Proteomes" id="UP001159363">
    <property type="component" value="Chromosome 10"/>
</dbReference>